<evidence type="ECO:0000313" key="6">
    <source>
        <dbReference type="EMBL" id="SUZ68708.1"/>
    </source>
</evidence>
<dbReference type="Pfam" id="PF01124">
    <property type="entry name" value="MAPEG"/>
    <property type="match status" value="1"/>
</dbReference>
<reference evidence="6" key="1">
    <citation type="submission" date="2018-05" db="EMBL/GenBank/DDBJ databases">
        <authorList>
            <person name="Lanie J.A."/>
            <person name="Ng W.-L."/>
            <person name="Kazmierczak K.M."/>
            <person name="Andrzejewski T.M."/>
            <person name="Davidsen T.M."/>
            <person name="Wayne K.J."/>
            <person name="Tettelin H."/>
            <person name="Glass J.I."/>
            <person name="Rusch D."/>
            <person name="Podicherti R."/>
            <person name="Tsui H.-C.T."/>
            <person name="Winkler M.E."/>
        </authorList>
    </citation>
    <scope>NUCLEOTIDE SEQUENCE</scope>
</reference>
<name>A0A381PQG9_9ZZZZ</name>
<dbReference type="AlphaFoldDB" id="A0A381PQG9"/>
<protein>
    <recommendedName>
        <fullName evidence="7">MAPEG family protein</fullName>
    </recommendedName>
</protein>
<dbReference type="PANTHER" id="PTHR35371:SF1">
    <property type="entry name" value="BLR7753 PROTEIN"/>
    <property type="match status" value="1"/>
</dbReference>
<keyword evidence="2 5" id="KW-0812">Transmembrane</keyword>
<dbReference type="GO" id="GO:0016020">
    <property type="term" value="C:membrane"/>
    <property type="evidence" value="ECO:0007669"/>
    <property type="project" value="UniProtKB-SubCell"/>
</dbReference>
<dbReference type="Gene3D" id="1.20.120.550">
    <property type="entry name" value="Membrane associated eicosanoid/glutathione metabolism-like domain"/>
    <property type="match status" value="1"/>
</dbReference>
<evidence type="ECO:0000256" key="5">
    <source>
        <dbReference type="SAM" id="Phobius"/>
    </source>
</evidence>
<evidence type="ECO:0000256" key="2">
    <source>
        <dbReference type="ARBA" id="ARBA00022692"/>
    </source>
</evidence>
<accession>A0A381PQG9</accession>
<keyword evidence="4 5" id="KW-0472">Membrane</keyword>
<organism evidence="6">
    <name type="scientific">marine metagenome</name>
    <dbReference type="NCBI Taxonomy" id="408172"/>
    <lineage>
        <taxon>unclassified sequences</taxon>
        <taxon>metagenomes</taxon>
        <taxon>ecological metagenomes</taxon>
    </lineage>
</organism>
<evidence type="ECO:0000256" key="3">
    <source>
        <dbReference type="ARBA" id="ARBA00022989"/>
    </source>
</evidence>
<feature type="transmembrane region" description="Helical" evidence="5">
    <location>
        <begin position="104"/>
        <end position="124"/>
    </location>
</feature>
<feature type="transmembrane region" description="Helical" evidence="5">
    <location>
        <begin position="66"/>
        <end position="92"/>
    </location>
</feature>
<dbReference type="InterPro" id="IPR023352">
    <property type="entry name" value="MAPEG-like_dom_sf"/>
</dbReference>
<dbReference type="SUPFAM" id="SSF161084">
    <property type="entry name" value="MAPEG domain-like"/>
    <property type="match status" value="1"/>
</dbReference>
<evidence type="ECO:0000256" key="4">
    <source>
        <dbReference type="ARBA" id="ARBA00023136"/>
    </source>
</evidence>
<keyword evidence="3 5" id="KW-1133">Transmembrane helix</keyword>
<comment type="subcellular location">
    <subcellularLocation>
        <location evidence="1">Membrane</location>
    </subcellularLocation>
</comment>
<sequence>MDTELTYLAWSAFLCIVLWLPYVLERVQSQGLVTTLNYPEHPPTPAAWAQRAHRAHLNMVENLPAFAVLVIIAHLTDVNAATGAALFFWARLLHAVVHIMGIPYIRTLAFAASWIGMLIIFFSVL</sequence>
<evidence type="ECO:0000256" key="1">
    <source>
        <dbReference type="ARBA" id="ARBA00004370"/>
    </source>
</evidence>
<feature type="transmembrane region" description="Helical" evidence="5">
    <location>
        <begin position="7"/>
        <end position="24"/>
    </location>
</feature>
<dbReference type="InterPro" id="IPR001129">
    <property type="entry name" value="Membr-assoc_MAPEG"/>
</dbReference>
<gene>
    <name evidence="6" type="ORF">METZ01_LOCUS21562</name>
</gene>
<dbReference type="PANTHER" id="PTHR35371">
    <property type="entry name" value="INNER MEMBRANE PROTEIN"/>
    <property type="match status" value="1"/>
</dbReference>
<dbReference type="EMBL" id="UINC01001040">
    <property type="protein sequence ID" value="SUZ68708.1"/>
    <property type="molecule type" value="Genomic_DNA"/>
</dbReference>
<proteinExistence type="predicted"/>
<evidence type="ECO:0008006" key="7">
    <source>
        <dbReference type="Google" id="ProtNLM"/>
    </source>
</evidence>